<reference evidence="1 2" key="1">
    <citation type="submission" date="2018-04" db="EMBL/GenBank/DDBJ databases">
        <authorList>
            <person name="Vogel A."/>
        </authorList>
    </citation>
    <scope>NUCLEOTIDE SEQUENCE [LARGE SCALE GENOMIC DNA]</scope>
</reference>
<protein>
    <submittedName>
        <fullName evidence="1">Uncharacterized protein</fullName>
    </submittedName>
</protein>
<organism evidence="1 2">
    <name type="scientific">Cuscuta campestris</name>
    <dbReference type="NCBI Taxonomy" id="132261"/>
    <lineage>
        <taxon>Eukaryota</taxon>
        <taxon>Viridiplantae</taxon>
        <taxon>Streptophyta</taxon>
        <taxon>Embryophyta</taxon>
        <taxon>Tracheophyta</taxon>
        <taxon>Spermatophyta</taxon>
        <taxon>Magnoliopsida</taxon>
        <taxon>eudicotyledons</taxon>
        <taxon>Gunneridae</taxon>
        <taxon>Pentapetalae</taxon>
        <taxon>asterids</taxon>
        <taxon>lamiids</taxon>
        <taxon>Solanales</taxon>
        <taxon>Convolvulaceae</taxon>
        <taxon>Cuscuteae</taxon>
        <taxon>Cuscuta</taxon>
        <taxon>Cuscuta subgen. Grammica</taxon>
        <taxon>Cuscuta sect. Cleistogrammica</taxon>
    </lineage>
</organism>
<evidence type="ECO:0000313" key="2">
    <source>
        <dbReference type="Proteomes" id="UP000595140"/>
    </source>
</evidence>
<dbReference type="Proteomes" id="UP000595140">
    <property type="component" value="Unassembled WGS sequence"/>
</dbReference>
<name>A0A484L5R6_9ASTE</name>
<proteinExistence type="predicted"/>
<gene>
    <name evidence="1" type="ORF">CCAM_LOCUS13396</name>
</gene>
<accession>A0A484L5R6</accession>
<sequence length="71" mass="7826">MGIGIFVSQDLQESVVEQEVPQWVMVSFKEDGGLAGSGMHGRDAMVEFRGSSAMKGWKAEVIGRIKRNKEI</sequence>
<dbReference type="AlphaFoldDB" id="A0A484L5R6"/>
<keyword evidence="2" id="KW-1185">Reference proteome</keyword>
<dbReference type="EMBL" id="OOIL02001045">
    <property type="protein sequence ID" value="VFQ71620.1"/>
    <property type="molecule type" value="Genomic_DNA"/>
</dbReference>
<evidence type="ECO:0000313" key="1">
    <source>
        <dbReference type="EMBL" id="VFQ71620.1"/>
    </source>
</evidence>